<name>A0A8W8MHP0_MAGGI</name>
<feature type="binding site" description="in other chain" evidence="6">
    <location>
        <position position="122"/>
    </location>
    <ligand>
        <name>substrate</name>
        <note>ligand shared between homodimeric partners</note>
    </ligand>
</feature>
<keyword evidence="6" id="KW-0963">Cytoplasm</keyword>
<evidence type="ECO:0000256" key="5">
    <source>
        <dbReference type="ARBA" id="ARBA00047460"/>
    </source>
</evidence>
<keyword evidence="6" id="KW-0539">Nucleus</keyword>
<sequence>MRSLYYIEKKRYGVVHTATNKTINRFPRTLTVNTMTEKPTIYFAGRITGGRKYADLYQRIVEQLKTYGKVLTEHVANPTVEADEDNAGLTDVFIHDRDMDWLYDCDVIVAEVTQKSLGVGYEIGRAVALNRLVICLFRSDSEERLSPMVAGAVGEKFFVYNYKEDQLPEIFAKHLK</sequence>
<dbReference type="FunFam" id="3.40.50.450:FF:000019">
    <property type="entry name" value="2'-deoxynucleoside 5'-phosphate N-hydrolase 1"/>
    <property type="match status" value="1"/>
</dbReference>
<dbReference type="GO" id="GO:0042802">
    <property type="term" value="F:identical protein binding"/>
    <property type="evidence" value="ECO:0007669"/>
    <property type="project" value="UniProtKB-ARBA"/>
</dbReference>
<protein>
    <recommendedName>
        <fullName evidence="6">Putative 2'-deoxynucleoside 5'-phosphate N-hydrolase 1</fullName>
        <ecNumber evidence="6">3.2.2.-</ecNumber>
    </recommendedName>
</protein>
<dbReference type="GO" id="GO:0009159">
    <property type="term" value="P:deoxyribonucleoside monophosphate catabolic process"/>
    <property type="evidence" value="ECO:0007669"/>
    <property type="project" value="InterPro"/>
</dbReference>
<evidence type="ECO:0000256" key="3">
    <source>
        <dbReference type="ARBA" id="ARBA00023080"/>
    </source>
</evidence>
<dbReference type="InterPro" id="IPR028607">
    <property type="entry name" value="DNPH1"/>
</dbReference>
<keyword evidence="4 6" id="KW-0326">Glycosidase</keyword>
<dbReference type="EC" id="3.2.2.-" evidence="6"/>
<keyword evidence="2 6" id="KW-0378">Hydrolase</keyword>
<comment type="similarity">
    <text evidence="6">Belongs to the 2'-deoxynucleoside 5'-phosphate N-hydrolase 1 family.</text>
</comment>
<dbReference type="SUPFAM" id="SSF52309">
    <property type="entry name" value="N-(deoxy)ribosyltransferase-like"/>
    <property type="match status" value="1"/>
</dbReference>
<dbReference type="AlphaFoldDB" id="A0A8W8MHP0"/>
<dbReference type="PANTHER" id="PTHR15364">
    <property type="entry name" value="2'-DEOXYNUCLEOSIDE 5'-PHOSPHATE N-HYDROLASE 1"/>
    <property type="match status" value="1"/>
</dbReference>
<evidence type="ECO:0000256" key="4">
    <source>
        <dbReference type="ARBA" id="ARBA00023295"/>
    </source>
</evidence>
<feature type="binding site" description="in other chain" evidence="6">
    <location>
        <position position="57"/>
    </location>
    <ligand>
        <name>substrate</name>
        <note>ligand shared between homodimeric partners</note>
    </ligand>
</feature>
<dbReference type="GO" id="GO:0005737">
    <property type="term" value="C:cytoplasm"/>
    <property type="evidence" value="ECO:0007669"/>
    <property type="project" value="UniProtKB-SubCell"/>
</dbReference>
<comment type="catalytic activity">
    <reaction evidence="6">
        <text>a pyrimidine 2'-deoxyribonucleoside 5'-phosphate + H2O = a pyrimidine nucleobase + 2-deoxy-D-ribose 5-phosphate</text>
        <dbReference type="Rhea" id="RHEA:57852"/>
        <dbReference type="ChEBI" id="CHEBI:15377"/>
        <dbReference type="ChEBI" id="CHEBI:26432"/>
        <dbReference type="ChEBI" id="CHEBI:62877"/>
        <dbReference type="ChEBI" id="CHEBI:142209"/>
    </reaction>
</comment>
<dbReference type="GO" id="GO:0009116">
    <property type="term" value="P:nucleoside metabolic process"/>
    <property type="evidence" value="ECO:0007669"/>
    <property type="project" value="UniProtKB-UniRule"/>
</dbReference>
<dbReference type="Gene3D" id="3.40.50.450">
    <property type="match status" value="1"/>
</dbReference>
<evidence type="ECO:0000256" key="6">
    <source>
        <dbReference type="HAMAP-Rule" id="MF_03036"/>
    </source>
</evidence>
<keyword evidence="8" id="KW-1185">Reference proteome</keyword>
<evidence type="ECO:0000313" key="7">
    <source>
        <dbReference type="EnsemblMetazoa" id="G34235.1:cds"/>
    </source>
</evidence>
<evidence type="ECO:0000313" key="8">
    <source>
        <dbReference type="Proteomes" id="UP000005408"/>
    </source>
</evidence>
<evidence type="ECO:0000256" key="2">
    <source>
        <dbReference type="ARBA" id="ARBA00022801"/>
    </source>
</evidence>
<organism evidence="7 8">
    <name type="scientific">Magallana gigas</name>
    <name type="common">Pacific oyster</name>
    <name type="synonym">Crassostrea gigas</name>
    <dbReference type="NCBI Taxonomy" id="29159"/>
    <lineage>
        <taxon>Eukaryota</taxon>
        <taxon>Metazoa</taxon>
        <taxon>Spiralia</taxon>
        <taxon>Lophotrochozoa</taxon>
        <taxon>Mollusca</taxon>
        <taxon>Bivalvia</taxon>
        <taxon>Autobranchia</taxon>
        <taxon>Pteriomorphia</taxon>
        <taxon>Ostreida</taxon>
        <taxon>Ostreoidea</taxon>
        <taxon>Ostreidae</taxon>
        <taxon>Magallana</taxon>
    </lineage>
</organism>
<reference evidence="7" key="1">
    <citation type="submission" date="2022-08" db="UniProtKB">
        <authorList>
            <consortium name="EnsemblMetazoa"/>
        </authorList>
    </citation>
    <scope>IDENTIFICATION</scope>
    <source>
        <strain evidence="7">05x7-T-G4-1.051#20</strain>
    </source>
</reference>
<dbReference type="InterPro" id="IPR007710">
    <property type="entry name" value="Nucleoside_deoxyribTrfase"/>
</dbReference>
<comment type="subcellular location">
    <subcellularLocation>
        <location evidence="6">Cytoplasm</location>
    </subcellularLocation>
    <subcellularLocation>
        <location evidence="6">Nucleus</location>
    </subcellularLocation>
</comment>
<comment type="catalytic activity">
    <reaction evidence="5">
        <text>5-hydroxymethyl-dUMP + H2O = 5-hydroxymethyluracil + 2-deoxy-D-ribose 5-phosphate</text>
        <dbReference type="Rhea" id="RHEA:77099"/>
        <dbReference type="ChEBI" id="CHEBI:15377"/>
        <dbReference type="ChEBI" id="CHEBI:16964"/>
        <dbReference type="ChEBI" id="CHEBI:62877"/>
        <dbReference type="ChEBI" id="CHEBI:90409"/>
    </reaction>
    <physiologicalReaction direction="left-to-right" evidence="5">
        <dbReference type="Rhea" id="RHEA:77100"/>
    </physiologicalReaction>
</comment>
<comment type="subunit">
    <text evidence="1 6">Monomer and homodimer.</text>
</comment>
<keyword evidence="3 6" id="KW-0546">Nucleotide metabolism</keyword>
<comment type="function">
    <text evidence="6">Catalyzes the cleavage of the N-glycosidic bond of deoxyribonucleoside 5'-monophosphates to yield deoxyribose 5-phosphate and a purine or pyrimidine base.</text>
</comment>
<dbReference type="Pfam" id="PF05014">
    <property type="entry name" value="Nuc_deoxyrib_tr"/>
    <property type="match status" value="1"/>
</dbReference>
<dbReference type="GO" id="GO:0005634">
    <property type="term" value="C:nucleus"/>
    <property type="evidence" value="ECO:0007669"/>
    <property type="project" value="UniProtKB-SubCell"/>
</dbReference>
<proteinExistence type="inferred from homology"/>
<dbReference type="Proteomes" id="UP000005408">
    <property type="component" value="Unassembled WGS sequence"/>
</dbReference>
<dbReference type="PANTHER" id="PTHR15364:SF0">
    <property type="entry name" value="2'-DEOXYNUCLEOSIDE 5'-PHOSPHATE N-HYDROLASE 1"/>
    <property type="match status" value="1"/>
</dbReference>
<evidence type="ECO:0000256" key="1">
    <source>
        <dbReference type="ARBA" id="ARBA00011407"/>
    </source>
</evidence>
<comment type="caution">
    <text evidence="6">Lacks conserved residue(s) required for the propagation of feature annotation.</text>
</comment>
<dbReference type="EnsemblMetazoa" id="G34235.1">
    <property type="protein sequence ID" value="G34235.1:cds"/>
    <property type="gene ID" value="G34235"/>
</dbReference>
<dbReference type="InterPro" id="IPR051239">
    <property type="entry name" value="2'-dNMP_N-hydrolase"/>
</dbReference>
<dbReference type="HAMAP" id="MF_03036">
    <property type="entry name" value="Nuc_phosphate_hydrolase"/>
    <property type="match status" value="1"/>
</dbReference>
<accession>A0A8W8MHP0</accession>
<dbReference type="GO" id="GO:0006163">
    <property type="term" value="P:purine nucleotide metabolic process"/>
    <property type="evidence" value="ECO:0007669"/>
    <property type="project" value="UniProtKB-ARBA"/>
</dbReference>
<comment type="catalytic activity">
    <reaction evidence="6">
        <text>a purine 2'-deoxyribonucleoside 5'-phosphate + H2O = a purine nucleobase + 2-deoxy-D-ribose 5-phosphate</text>
        <dbReference type="Rhea" id="RHEA:51132"/>
        <dbReference type="ChEBI" id="CHEBI:15377"/>
        <dbReference type="ChEBI" id="CHEBI:26386"/>
        <dbReference type="ChEBI" id="CHEBI:62877"/>
        <dbReference type="ChEBI" id="CHEBI:142198"/>
    </reaction>
</comment>
<dbReference type="GO" id="GO:0070694">
    <property type="term" value="F:5-hydroxymethyl-dUMP N-hydrolase activity"/>
    <property type="evidence" value="ECO:0007669"/>
    <property type="project" value="InterPro"/>
</dbReference>